<comment type="caution">
    <text evidence="1">The sequence shown here is derived from an EMBL/GenBank/DDBJ whole genome shotgun (WGS) entry which is preliminary data.</text>
</comment>
<proteinExistence type="predicted"/>
<keyword evidence="2" id="KW-1185">Reference proteome</keyword>
<organism evidence="1 2">
    <name type="scientific">Anabarilius grahami</name>
    <name type="common">Kanglang fish</name>
    <name type="synonym">Barilius grahami</name>
    <dbReference type="NCBI Taxonomy" id="495550"/>
    <lineage>
        <taxon>Eukaryota</taxon>
        <taxon>Metazoa</taxon>
        <taxon>Chordata</taxon>
        <taxon>Craniata</taxon>
        <taxon>Vertebrata</taxon>
        <taxon>Euteleostomi</taxon>
        <taxon>Actinopterygii</taxon>
        <taxon>Neopterygii</taxon>
        <taxon>Teleostei</taxon>
        <taxon>Ostariophysi</taxon>
        <taxon>Cypriniformes</taxon>
        <taxon>Xenocyprididae</taxon>
        <taxon>Xenocypridinae</taxon>
        <taxon>Xenocypridinae incertae sedis</taxon>
        <taxon>Anabarilius</taxon>
    </lineage>
</organism>
<evidence type="ECO:0000313" key="2">
    <source>
        <dbReference type="Proteomes" id="UP000281406"/>
    </source>
</evidence>
<protein>
    <submittedName>
        <fullName evidence="1">Uncharacterized protein</fullName>
    </submittedName>
</protein>
<gene>
    <name evidence="1" type="ORF">DPX16_2477</name>
</gene>
<reference evidence="1 2" key="1">
    <citation type="submission" date="2018-10" db="EMBL/GenBank/DDBJ databases">
        <title>Genome assembly for a Yunnan-Guizhou Plateau 3E fish, Anabarilius grahami (Regan), and its evolutionary and genetic applications.</title>
        <authorList>
            <person name="Jiang W."/>
        </authorList>
    </citation>
    <scope>NUCLEOTIDE SEQUENCE [LARGE SCALE GENOMIC DNA]</scope>
    <source>
        <strain evidence="1">AG-KIZ</strain>
        <tissue evidence="1">Muscle</tissue>
    </source>
</reference>
<dbReference type="Proteomes" id="UP000281406">
    <property type="component" value="Unassembled WGS sequence"/>
</dbReference>
<dbReference type="AlphaFoldDB" id="A0A3N0Z6K4"/>
<name>A0A3N0Z6K4_ANAGA</name>
<dbReference type="OrthoDB" id="10045182at2759"/>
<accession>A0A3N0Z6K4</accession>
<evidence type="ECO:0000313" key="1">
    <source>
        <dbReference type="EMBL" id="ROL53961.1"/>
    </source>
</evidence>
<dbReference type="EMBL" id="RJVU01007076">
    <property type="protein sequence ID" value="ROL53961.1"/>
    <property type="molecule type" value="Genomic_DNA"/>
</dbReference>
<sequence>MGKAKDLSEFDKDQIVMARRLGQSISSSFGVFPVCNGQYLSKVLQGRNSGEPVTGSWAAKTQRRLARVVRSNRRAPVAQITPEVNAGSDRKVSEYTVHQFVAYGAADQSGCPC</sequence>